<evidence type="ECO:0000313" key="4">
    <source>
        <dbReference type="EMBL" id="SQA60714.1"/>
    </source>
</evidence>
<keyword evidence="6" id="KW-1185">Reference proteome</keyword>
<dbReference type="EMBL" id="UAVL01000001">
    <property type="protein sequence ID" value="SQA60714.1"/>
    <property type="molecule type" value="Genomic_DNA"/>
</dbReference>
<keyword evidence="1" id="KW-0732">Signal</keyword>
<evidence type="ECO:0000313" key="5">
    <source>
        <dbReference type="Proteomes" id="UP000251313"/>
    </source>
</evidence>
<keyword evidence="4" id="KW-0346">Stress response</keyword>
<dbReference type="GeneID" id="66903445"/>
<dbReference type="PANTHER" id="PTHR35535">
    <property type="entry name" value="HEAT SHOCK PROTEIN HSLJ"/>
    <property type="match status" value="1"/>
</dbReference>
<dbReference type="RefSeq" id="WP_006819799.1">
    <property type="nucleotide sequence ID" value="NZ_CABKQJ010000016.1"/>
</dbReference>
<dbReference type="NCBIfam" id="NF007766">
    <property type="entry name" value="PRK10449.1"/>
    <property type="match status" value="1"/>
</dbReference>
<dbReference type="EMBL" id="RBIZ01000003">
    <property type="protein sequence ID" value="RKR64695.1"/>
    <property type="molecule type" value="Genomic_DNA"/>
</dbReference>
<dbReference type="Pfam" id="PF03724">
    <property type="entry name" value="META"/>
    <property type="match status" value="1"/>
</dbReference>
<evidence type="ECO:0000313" key="3">
    <source>
        <dbReference type="EMBL" id="RKR64695.1"/>
    </source>
</evidence>
<feature type="chain" id="PRO_5044329879" evidence="1">
    <location>
        <begin position="21"/>
        <end position="140"/>
    </location>
</feature>
<reference evidence="3 6" key="2">
    <citation type="submission" date="2018-10" db="EMBL/GenBank/DDBJ databases">
        <title>Genomic Encyclopedia of Type Strains, Phase IV (KMG-IV): sequencing the most valuable type-strain genomes for metagenomic binning, comparative biology and taxonomic classification.</title>
        <authorList>
            <person name="Goeker M."/>
        </authorList>
    </citation>
    <scope>NUCLEOTIDE SEQUENCE [LARGE SCALE GENOMIC DNA]</scope>
    <source>
        <strain evidence="3 6">DSM 5079</strain>
    </source>
</reference>
<evidence type="ECO:0000256" key="1">
    <source>
        <dbReference type="SAM" id="SignalP"/>
    </source>
</evidence>
<reference evidence="4 5" key="1">
    <citation type="submission" date="2018-06" db="EMBL/GenBank/DDBJ databases">
        <authorList>
            <consortium name="Pathogen Informatics"/>
            <person name="Doyle S."/>
        </authorList>
    </citation>
    <scope>NUCLEOTIDE SEQUENCE [LARGE SCALE GENOMIC DNA]</scope>
    <source>
        <strain evidence="4 5">NCTC11967</strain>
    </source>
</reference>
<dbReference type="InterPro" id="IPR053147">
    <property type="entry name" value="Hsp_HslJ-like"/>
</dbReference>
<dbReference type="AlphaFoldDB" id="A0AB38FSC2"/>
<proteinExistence type="predicted"/>
<gene>
    <name evidence="4" type="primary">hslJ</name>
    <name evidence="3" type="ORF">C7387_1399</name>
    <name evidence="4" type="ORF">NCTC11967_00836</name>
</gene>
<organism evidence="4 5">
    <name type="scientific">Yokenella regensburgei</name>
    <dbReference type="NCBI Taxonomy" id="158877"/>
    <lineage>
        <taxon>Bacteria</taxon>
        <taxon>Pseudomonadati</taxon>
        <taxon>Pseudomonadota</taxon>
        <taxon>Gammaproteobacteria</taxon>
        <taxon>Enterobacterales</taxon>
        <taxon>Enterobacteriaceae</taxon>
        <taxon>Yokenella</taxon>
    </lineage>
</organism>
<dbReference type="PANTHER" id="PTHR35535:SF1">
    <property type="entry name" value="HEAT SHOCK PROTEIN HSLJ"/>
    <property type="match status" value="1"/>
</dbReference>
<accession>A0AB38FSC2</accession>
<feature type="signal peptide" evidence="1">
    <location>
        <begin position="1"/>
        <end position="20"/>
    </location>
</feature>
<dbReference type="InterPro" id="IPR005184">
    <property type="entry name" value="DUF306_Meta_HslJ"/>
</dbReference>
<feature type="domain" description="DUF306" evidence="2">
    <location>
        <begin position="28"/>
        <end position="131"/>
    </location>
</feature>
<protein>
    <submittedName>
        <fullName evidence="3 4">Heat shock protein HslJ</fullName>
    </submittedName>
</protein>
<dbReference type="Gene3D" id="2.40.128.270">
    <property type="match status" value="1"/>
</dbReference>
<sequence length="140" mass="15000">MNKTILLLAAGMLLAGCVNTSKVTVNESQLQHHRFVLESVNGKNIAPTQTPPELSFGEKMHVSGKMCNGFTGEGKLSEGALTVKNMAMTQMLCPDAELSKLDHTLSAMLARGAQVDLTGDQLTLATADQTLVYKLADLMH</sequence>
<dbReference type="Proteomes" id="UP000251313">
    <property type="component" value="Unassembled WGS sequence"/>
</dbReference>
<dbReference type="PROSITE" id="PS51257">
    <property type="entry name" value="PROKAR_LIPOPROTEIN"/>
    <property type="match status" value="1"/>
</dbReference>
<dbReference type="Proteomes" id="UP000267341">
    <property type="component" value="Unassembled WGS sequence"/>
</dbReference>
<evidence type="ECO:0000313" key="6">
    <source>
        <dbReference type="Proteomes" id="UP000267341"/>
    </source>
</evidence>
<comment type="caution">
    <text evidence="4">The sequence shown here is derived from an EMBL/GenBank/DDBJ whole genome shotgun (WGS) entry which is preliminary data.</text>
</comment>
<dbReference type="InterPro" id="IPR038670">
    <property type="entry name" value="HslJ-like_sf"/>
</dbReference>
<name>A0AB38FSC2_9ENTR</name>
<evidence type="ECO:0000259" key="2">
    <source>
        <dbReference type="Pfam" id="PF03724"/>
    </source>
</evidence>